<feature type="transmembrane region" description="Helical" evidence="1">
    <location>
        <begin position="46"/>
        <end position="65"/>
    </location>
</feature>
<evidence type="ECO:0000313" key="3">
    <source>
        <dbReference type="Proteomes" id="UP000268313"/>
    </source>
</evidence>
<name>A0A3A8KA59_9BACT</name>
<dbReference type="Proteomes" id="UP000268313">
    <property type="component" value="Unassembled WGS sequence"/>
</dbReference>
<dbReference type="EMBL" id="RAWE01000032">
    <property type="protein sequence ID" value="RKH04109.1"/>
    <property type="molecule type" value="Genomic_DNA"/>
</dbReference>
<gene>
    <name evidence="2" type="ORF">D7X32_11880</name>
</gene>
<keyword evidence="1" id="KW-1133">Transmembrane helix</keyword>
<organism evidence="2 3">
    <name type="scientific">Corallococcus carmarthensis</name>
    <dbReference type="NCBI Taxonomy" id="2316728"/>
    <lineage>
        <taxon>Bacteria</taxon>
        <taxon>Pseudomonadati</taxon>
        <taxon>Myxococcota</taxon>
        <taxon>Myxococcia</taxon>
        <taxon>Myxococcales</taxon>
        <taxon>Cystobacterineae</taxon>
        <taxon>Myxococcaceae</taxon>
        <taxon>Corallococcus</taxon>
    </lineage>
</organism>
<keyword evidence="1" id="KW-0472">Membrane</keyword>
<dbReference type="RefSeq" id="WP_120602640.1">
    <property type="nucleotide sequence ID" value="NZ_JABFJX010000018.1"/>
</dbReference>
<keyword evidence="3" id="KW-1185">Reference proteome</keyword>
<feature type="transmembrane region" description="Helical" evidence="1">
    <location>
        <begin position="7"/>
        <end position="26"/>
    </location>
</feature>
<comment type="caution">
    <text evidence="2">The sequence shown here is derived from an EMBL/GenBank/DDBJ whole genome shotgun (WGS) entry which is preliminary data.</text>
</comment>
<sequence length="101" mass="10383">MFLLEGVSGAFFRPLAVLGIALVLYLDFQSGWLVAFTLGTLPFARVGGVAGVLLTGGVVSLGSAARPLPVPALREETAASGAYSWILKPPMSVRGALGRAP</sequence>
<evidence type="ECO:0000256" key="1">
    <source>
        <dbReference type="SAM" id="Phobius"/>
    </source>
</evidence>
<protein>
    <submittedName>
        <fullName evidence="2">Uncharacterized protein</fullName>
    </submittedName>
</protein>
<evidence type="ECO:0000313" key="2">
    <source>
        <dbReference type="EMBL" id="RKH04109.1"/>
    </source>
</evidence>
<dbReference type="AlphaFoldDB" id="A0A3A8KA59"/>
<accession>A0A3A8KA59</accession>
<proteinExistence type="predicted"/>
<keyword evidence="1" id="KW-0812">Transmembrane</keyword>
<reference evidence="3" key="1">
    <citation type="submission" date="2018-09" db="EMBL/GenBank/DDBJ databases">
        <authorList>
            <person name="Livingstone P.G."/>
            <person name="Whitworth D.E."/>
        </authorList>
    </citation>
    <scope>NUCLEOTIDE SEQUENCE [LARGE SCALE GENOMIC DNA]</scope>
    <source>
        <strain evidence="3">CA043D</strain>
    </source>
</reference>